<evidence type="ECO:0000313" key="7">
    <source>
        <dbReference type="EMBL" id="QIX00437.1"/>
    </source>
</evidence>
<reference evidence="7 8" key="1">
    <citation type="journal article" date="2016" name="Sci. Rep.">
        <title>Peltaster fructicola genome reveals evolution from an invasive phytopathogen to an ectophytic parasite.</title>
        <authorList>
            <person name="Xu C."/>
            <person name="Chen H."/>
            <person name="Gleason M.L."/>
            <person name="Xu J.R."/>
            <person name="Liu H."/>
            <person name="Zhang R."/>
            <person name="Sun G."/>
        </authorList>
    </citation>
    <scope>NUCLEOTIDE SEQUENCE [LARGE SCALE GENOMIC DNA]</scope>
    <source>
        <strain evidence="7 8">LNHT1506</strain>
    </source>
</reference>
<dbReference type="InterPro" id="IPR003107">
    <property type="entry name" value="HAT"/>
</dbReference>
<keyword evidence="3" id="KW-0698">rRNA processing</keyword>
<dbReference type="EMBL" id="CP051142">
    <property type="protein sequence ID" value="QIX00437.1"/>
    <property type="molecule type" value="Genomic_DNA"/>
</dbReference>
<dbReference type="InterPro" id="IPR013949">
    <property type="entry name" value="Utp6"/>
</dbReference>
<name>A0A6H0Y0A7_9PEZI</name>
<dbReference type="OrthoDB" id="28112at2759"/>
<evidence type="ECO:0000256" key="5">
    <source>
        <dbReference type="ARBA" id="ARBA00023242"/>
    </source>
</evidence>
<dbReference type="Pfam" id="PF08640">
    <property type="entry name" value="U3_assoc_6"/>
    <property type="match status" value="1"/>
</dbReference>
<dbReference type="InterPro" id="IPR011990">
    <property type="entry name" value="TPR-like_helical_dom_sf"/>
</dbReference>
<dbReference type="InterPro" id="IPR055347">
    <property type="entry name" value="UTP6_N"/>
</dbReference>
<accession>A0A6H0Y0A7</accession>
<dbReference type="Gene3D" id="1.25.40.10">
    <property type="entry name" value="Tetratricopeptide repeat domain"/>
    <property type="match status" value="1"/>
</dbReference>
<dbReference type="GO" id="GO:0032040">
    <property type="term" value="C:small-subunit processome"/>
    <property type="evidence" value="ECO:0007669"/>
    <property type="project" value="TreeGrafter"/>
</dbReference>
<dbReference type="GO" id="GO:0034388">
    <property type="term" value="C:Pwp2p-containing subcomplex of 90S preribosome"/>
    <property type="evidence" value="ECO:0007669"/>
    <property type="project" value="TreeGrafter"/>
</dbReference>
<comment type="similarity">
    <text evidence="2">Belongs to the UTP6 family.</text>
</comment>
<evidence type="ECO:0000256" key="3">
    <source>
        <dbReference type="ARBA" id="ARBA00022552"/>
    </source>
</evidence>
<protein>
    <recommendedName>
        <fullName evidence="6">U3 small nucleolar RNA-associated protein 6 N-terminal domain-containing protein</fullName>
    </recommendedName>
</protein>
<dbReference type="GO" id="GO:0030515">
    <property type="term" value="F:snoRNA binding"/>
    <property type="evidence" value="ECO:0007669"/>
    <property type="project" value="InterPro"/>
</dbReference>
<dbReference type="GO" id="GO:0000462">
    <property type="term" value="P:maturation of SSU-rRNA from tricistronic rRNA transcript (SSU-rRNA, 5.8S rRNA, LSU-rRNA)"/>
    <property type="evidence" value="ECO:0007669"/>
    <property type="project" value="InterPro"/>
</dbReference>
<dbReference type="AlphaFoldDB" id="A0A6H0Y0A7"/>
<proteinExistence type="inferred from homology"/>
<sequence length="423" mass="48004">MAAADKARFYLERTVPDLQELARKEVFSASEITAIVKKRSDFEHTLNGSGSKPHDYVRYAAYEMNLDALRKKRCQRLGVKSTAYSGQRTVFFILDRATQKFPADKALWMQYIRFCQSEKANKKLARVFTSVLRLRPRDWGLWVLAAKHYAEAQGDMPTARGYLQRGIRFCTDERQLYVQYAKLEMVYLAKLAARRRILGLDAARVEQEEEDDENTIALPTITAEDYASEDTQGLEHVNQDMLDKLAEAPMLQGAVPITIFDSSMKQFHNEPALAETFYDVCNDFDDVEAIQRVQQHVLQHLDSVAPDSAEQVICKAKQALHGVDPRSVEFPAALGKSLAIVRHAESNMPPTRAQLLAEKVILTLLPYLQQQDDLDDAVNQVIQATVKSNVKRLAGGSLKPLFKRLQTAGREDDIKTLQTLQWR</sequence>
<evidence type="ECO:0000313" key="8">
    <source>
        <dbReference type="Proteomes" id="UP000503462"/>
    </source>
</evidence>
<evidence type="ECO:0000256" key="4">
    <source>
        <dbReference type="ARBA" id="ARBA00022737"/>
    </source>
</evidence>
<dbReference type="SMART" id="SM00386">
    <property type="entry name" value="HAT"/>
    <property type="match status" value="2"/>
</dbReference>
<gene>
    <name evidence="7" type="ORF">AMS68_005954</name>
</gene>
<organism evidence="7 8">
    <name type="scientific">Peltaster fructicola</name>
    <dbReference type="NCBI Taxonomy" id="286661"/>
    <lineage>
        <taxon>Eukaryota</taxon>
        <taxon>Fungi</taxon>
        <taxon>Dikarya</taxon>
        <taxon>Ascomycota</taxon>
        <taxon>Pezizomycotina</taxon>
        <taxon>Dothideomycetes</taxon>
        <taxon>Dothideomycetes incertae sedis</taxon>
        <taxon>Peltaster</taxon>
    </lineage>
</organism>
<dbReference type="SUPFAM" id="SSF48452">
    <property type="entry name" value="TPR-like"/>
    <property type="match status" value="1"/>
</dbReference>
<dbReference type="Proteomes" id="UP000503462">
    <property type="component" value="Chromosome 4"/>
</dbReference>
<evidence type="ECO:0000256" key="1">
    <source>
        <dbReference type="ARBA" id="ARBA00004604"/>
    </source>
</evidence>
<keyword evidence="4" id="KW-0677">Repeat</keyword>
<evidence type="ECO:0000259" key="6">
    <source>
        <dbReference type="Pfam" id="PF08640"/>
    </source>
</evidence>
<keyword evidence="8" id="KW-1185">Reference proteome</keyword>
<keyword evidence="5" id="KW-0539">Nucleus</keyword>
<feature type="domain" description="U3 small nucleolar RNA-associated protein 6 N-terminal" evidence="6">
    <location>
        <begin position="11"/>
        <end position="81"/>
    </location>
</feature>
<dbReference type="PANTHER" id="PTHR23271:SF1">
    <property type="entry name" value="U3 SMALL NUCLEOLAR RNA-ASSOCIATED PROTEIN 6 HOMOLOG"/>
    <property type="match status" value="1"/>
</dbReference>
<evidence type="ECO:0000256" key="2">
    <source>
        <dbReference type="ARBA" id="ARBA00010734"/>
    </source>
</evidence>
<comment type="subcellular location">
    <subcellularLocation>
        <location evidence="1">Nucleus</location>
        <location evidence="1">Nucleolus</location>
    </subcellularLocation>
</comment>
<dbReference type="PANTHER" id="PTHR23271">
    <property type="entry name" value="HEPATOCELLULAR CARCINOMA-ASSOCIATED ANTIGEN 66"/>
    <property type="match status" value="1"/>
</dbReference>